<dbReference type="AlphaFoldDB" id="D4F657"/>
<name>D4F657_EDWTA</name>
<gene>
    <name evidence="1" type="ORF">EDWATA_02237</name>
</gene>
<dbReference type="EMBL" id="ADGK01000184">
    <property type="protein sequence ID" value="EFE22743.1"/>
    <property type="molecule type" value="Genomic_DNA"/>
</dbReference>
<proteinExistence type="predicted"/>
<organism evidence="1 2">
    <name type="scientific">Edwardsiella tarda ATCC 23685</name>
    <dbReference type="NCBI Taxonomy" id="500638"/>
    <lineage>
        <taxon>Bacteria</taxon>
        <taxon>Pseudomonadati</taxon>
        <taxon>Pseudomonadota</taxon>
        <taxon>Gammaproteobacteria</taxon>
        <taxon>Enterobacterales</taxon>
        <taxon>Hafniaceae</taxon>
        <taxon>Edwardsiella</taxon>
    </lineage>
</organism>
<dbReference type="HOGENOM" id="CLU_2616375_0_0_6"/>
<evidence type="ECO:0000313" key="2">
    <source>
        <dbReference type="Proteomes" id="UP000003692"/>
    </source>
</evidence>
<dbReference type="Proteomes" id="UP000003692">
    <property type="component" value="Unassembled WGS sequence"/>
</dbReference>
<reference evidence="1 2" key="1">
    <citation type="submission" date="2010-02" db="EMBL/GenBank/DDBJ databases">
        <authorList>
            <person name="Weinstock G."/>
            <person name="Sodergren E."/>
            <person name="Clifton S."/>
            <person name="Fulton L."/>
            <person name="Fulton B."/>
            <person name="Courtney L."/>
            <person name="Fronick C."/>
            <person name="Harrison M."/>
            <person name="Strong C."/>
            <person name="Farmer C."/>
            <person name="Delahaunty K."/>
            <person name="Markovic C."/>
            <person name="Hall O."/>
            <person name="Minx P."/>
            <person name="Tomlinson C."/>
            <person name="Mitreva M."/>
            <person name="Nelson J."/>
            <person name="Hou S."/>
            <person name="Wollam A."/>
            <person name="Pepin K.H."/>
            <person name="Johnson M."/>
            <person name="Bhonagiri V."/>
            <person name="Zhang X."/>
            <person name="Suruliraj S."/>
            <person name="Warren W."/>
            <person name="Chinwalla A."/>
            <person name="Mardis E.R."/>
            <person name="Wilson R.K."/>
        </authorList>
    </citation>
    <scope>NUCLEOTIDE SEQUENCE [LARGE SCALE GENOMIC DNA]</scope>
    <source>
        <strain evidence="1 2">ATCC 23685</strain>
    </source>
</reference>
<comment type="caution">
    <text evidence="1">The sequence shown here is derived from an EMBL/GenBank/DDBJ whole genome shotgun (WGS) entry which is preliminary data.</text>
</comment>
<evidence type="ECO:0000313" key="1">
    <source>
        <dbReference type="EMBL" id="EFE22743.1"/>
    </source>
</evidence>
<sequence>MYEVRADQSLVIFAEPATSEGSEAQQLHEFCRIYNEIGNWSRIFMSLPQNKLDRLSPLRELNSIGLMQTAVITIQGEQ</sequence>
<accession>D4F657</accession>
<protein>
    <submittedName>
        <fullName evidence="1">Uncharacterized protein</fullName>
    </submittedName>
</protein>